<evidence type="ECO:0000256" key="1">
    <source>
        <dbReference type="ARBA" id="ARBA00004141"/>
    </source>
</evidence>
<reference evidence="9 10" key="1">
    <citation type="submission" date="2018-07" db="EMBL/GenBank/DDBJ databases">
        <title>Genomic Encyclopedia of Type Strains, Phase IV (KMG-IV): sequencing the most valuable type-strain genomes for metagenomic binning, comparative biology and taxonomic classification.</title>
        <authorList>
            <person name="Goeker M."/>
        </authorList>
    </citation>
    <scope>NUCLEOTIDE SEQUENCE [LARGE SCALE GENOMIC DNA]</scope>
    <source>
        <strain evidence="9 10">DSM 25281</strain>
    </source>
</reference>
<feature type="transmembrane region" description="Helical" evidence="8">
    <location>
        <begin position="219"/>
        <end position="240"/>
    </location>
</feature>
<feature type="transmembrane region" description="Helical" evidence="8">
    <location>
        <begin position="147"/>
        <end position="167"/>
    </location>
</feature>
<keyword evidence="5 8" id="KW-0812">Transmembrane</keyword>
<evidence type="ECO:0000313" key="10">
    <source>
        <dbReference type="Proteomes" id="UP000255326"/>
    </source>
</evidence>
<dbReference type="NCBIfam" id="TIGR00912">
    <property type="entry name" value="2A0309"/>
    <property type="match status" value="1"/>
</dbReference>
<dbReference type="GO" id="GO:0016020">
    <property type="term" value="C:membrane"/>
    <property type="evidence" value="ECO:0007669"/>
    <property type="project" value="UniProtKB-SubCell"/>
</dbReference>
<evidence type="ECO:0000256" key="3">
    <source>
        <dbReference type="ARBA" id="ARBA00022448"/>
    </source>
</evidence>
<feature type="transmembrane region" description="Helical" evidence="8">
    <location>
        <begin position="336"/>
        <end position="356"/>
    </location>
</feature>
<dbReference type="PANTHER" id="PTHR34975">
    <property type="entry name" value="SPORE GERMINATION PROTEIN A2"/>
    <property type="match status" value="1"/>
</dbReference>
<keyword evidence="3" id="KW-0813">Transport</keyword>
<keyword evidence="7 8" id="KW-0472">Membrane</keyword>
<comment type="similarity">
    <text evidence="2">Belongs to the amino acid-polyamine-organocation (APC) superfamily. Spore germination protein (SGP) (TC 2.A.3.9) family.</text>
</comment>
<evidence type="ECO:0000256" key="6">
    <source>
        <dbReference type="ARBA" id="ARBA00022989"/>
    </source>
</evidence>
<organism evidence="9 10">
    <name type="scientific">Falsibacillus pallidus</name>
    <dbReference type="NCBI Taxonomy" id="493781"/>
    <lineage>
        <taxon>Bacteria</taxon>
        <taxon>Bacillati</taxon>
        <taxon>Bacillota</taxon>
        <taxon>Bacilli</taxon>
        <taxon>Bacillales</taxon>
        <taxon>Bacillaceae</taxon>
        <taxon>Falsibacillus</taxon>
    </lineage>
</organism>
<sequence length="365" mass="41209">MNKEIKSVSPFQLVFIIIQAQVGVGLLSLPFSVHAYSNQDSWISVIIAGAVIQCFIVVICLLGKRFPSKTVFEIAPSLFGKFAGNALNLLYLVYFLAVALLIALLSVGVIKDWILAYTPDWVLYILILSSALYLARENIRIIARFTGLVTIFIVFFILFYLMGLTNVNYRYLFPMAHTNYLDLLKGAHASVVSMLGFEILLVIFPYINGKSGKVLKVSLIASGFTTLLYVFFMVITLMYFSPAEIEVIPEPVLYLLKSLVYQSIERLDLIFLSFWLITMITSIVVYIYLASKALGVFLFKGSHKKTSPFICFTIFAFTFFIKNEDVIQVFSKYVSLASYLFTFALPLLLLIISILFKKKEAALNE</sequence>
<feature type="transmembrane region" description="Helical" evidence="8">
    <location>
        <begin position="116"/>
        <end position="135"/>
    </location>
</feature>
<comment type="caution">
    <text evidence="9">The sequence shown here is derived from an EMBL/GenBank/DDBJ whole genome shotgun (WGS) entry which is preliminary data.</text>
</comment>
<keyword evidence="4" id="KW-0309">Germination</keyword>
<keyword evidence="6 8" id="KW-1133">Transmembrane helix</keyword>
<evidence type="ECO:0000256" key="7">
    <source>
        <dbReference type="ARBA" id="ARBA00023136"/>
    </source>
</evidence>
<dbReference type="OrthoDB" id="2446105at2"/>
<feature type="transmembrane region" description="Helical" evidence="8">
    <location>
        <begin position="309"/>
        <end position="330"/>
    </location>
</feature>
<dbReference type="RefSeq" id="WP_114744640.1">
    <property type="nucleotide sequence ID" value="NZ_QQAY01000002.1"/>
</dbReference>
<evidence type="ECO:0000256" key="4">
    <source>
        <dbReference type="ARBA" id="ARBA00022544"/>
    </source>
</evidence>
<feature type="transmembrane region" description="Helical" evidence="8">
    <location>
        <begin position="269"/>
        <end position="289"/>
    </location>
</feature>
<dbReference type="Gene3D" id="1.20.1740.10">
    <property type="entry name" value="Amino acid/polyamine transporter I"/>
    <property type="match status" value="1"/>
</dbReference>
<evidence type="ECO:0000256" key="5">
    <source>
        <dbReference type="ARBA" id="ARBA00022692"/>
    </source>
</evidence>
<dbReference type="AlphaFoldDB" id="A0A370GQZ2"/>
<proteinExistence type="inferred from homology"/>
<gene>
    <name evidence="9" type="ORF">DFR59_102464</name>
</gene>
<feature type="transmembrane region" description="Helical" evidence="8">
    <location>
        <begin position="12"/>
        <end position="36"/>
    </location>
</feature>
<dbReference type="GO" id="GO:0009847">
    <property type="term" value="P:spore germination"/>
    <property type="evidence" value="ECO:0007669"/>
    <property type="project" value="InterPro"/>
</dbReference>
<feature type="transmembrane region" description="Helical" evidence="8">
    <location>
        <begin position="42"/>
        <end position="62"/>
    </location>
</feature>
<feature type="transmembrane region" description="Helical" evidence="8">
    <location>
        <begin position="187"/>
        <end position="207"/>
    </location>
</feature>
<dbReference type="InterPro" id="IPR004761">
    <property type="entry name" value="Spore_GerAB"/>
</dbReference>
<name>A0A370GQZ2_9BACI</name>
<evidence type="ECO:0000313" key="9">
    <source>
        <dbReference type="EMBL" id="RDI45829.1"/>
    </source>
</evidence>
<dbReference type="PANTHER" id="PTHR34975:SF2">
    <property type="entry name" value="SPORE GERMINATION PROTEIN A2"/>
    <property type="match status" value="1"/>
</dbReference>
<evidence type="ECO:0000256" key="8">
    <source>
        <dbReference type="SAM" id="Phobius"/>
    </source>
</evidence>
<protein>
    <submittedName>
        <fullName evidence="9">Spore germination protein (Amino acid permease)</fullName>
    </submittedName>
</protein>
<evidence type="ECO:0000256" key="2">
    <source>
        <dbReference type="ARBA" id="ARBA00007998"/>
    </source>
</evidence>
<comment type="subcellular location">
    <subcellularLocation>
        <location evidence="1">Membrane</location>
        <topology evidence="1">Multi-pass membrane protein</topology>
    </subcellularLocation>
</comment>
<dbReference type="Pfam" id="PF03845">
    <property type="entry name" value="Spore_permease"/>
    <property type="match status" value="1"/>
</dbReference>
<keyword evidence="10" id="KW-1185">Reference proteome</keyword>
<dbReference type="Proteomes" id="UP000255326">
    <property type="component" value="Unassembled WGS sequence"/>
</dbReference>
<accession>A0A370GQZ2</accession>
<feature type="transmembrane region" description="Helical" evidence="8">
    <location>
        <begin position="89"/>
        <end position="110"/>
    </location>
</feature>
<dbReference type="EMBL" id="QQAY01000002">
    <property type="protein sequence ID" value="RDI45829.1"/>
    <property type="molecule type" value="Genomic_DNA"/>
</dbReference>